<sequence length="57" mass="6854">METFILKFRSEWNIISSKMSERSRCVFLQFLLMNGTVVWFMKIFLVLLKLSNLTCFL</sequence>
<dbReference type="RefSeq" id="XP_045100083.1">
    <property type="nucleotide sequence ID" value="XM_045243779.1"/>
</dbReference>
<dbReference type="InParanoid" id="B6IKU4"/>
<keyword evidence="1" id="KW-1133">Transmembrane helix</keyword>
<dbReference type="GeneID" id="68917476"/>
<dbReference type="HOGENOM" id="CLU_2998410_0_0_1"/>
<keyword evidence="1" id="KW-0812">Transmembrane</keyword>
<protein>
    <submittedName>
        <fullName evidence="2">Protein CBG25994</fullName>
    </submittedName>
</protein>
<dbReference type="Proteomes" id="UP000008549">
    <property type="component" value="Unassembled WGS sequence"/>
</dbReference>
<dbReference type="CTD" id="68917476"/>
<dbReference type="EMBL" id="HE600936">
    <property type="protein sequence ID" value="CAS00524.1"/>
    <property type="molecule type" value="Genomic_DNA"/>
</dbReference>
<accession>B6IKU4</accession>
<evidence type="ECO:0000256" key="1">
    <source>
        <dbReference type="SAM" id="Phobius"/>
    </source>
</evidence>
<reference evidence="2 3" key="1">
    <citation type="journal article" date="2003" name="PLoS Biol.">
        <title>The genome sequence of Caenorhabditis briggsae: a platform for comparative genomics.</title>
        <authorList>
            <person name="Stein L.D."/>
            <person name="Bao Z."/>
            <person name="Blasiar D."/>
            <person name="Blumenthal T."/>
            <person name="Brent M.R."/>
            <person name="Chen N."/>
            <person name="Chinwalla A."/>
            <person name="Clarke L."/>
            <person name="Clee C."/>
            <person name="Coghlan A."/>
            <person name="Coulson A."/>
            <person name="D'Eustachio P."/>
            <person name="Fitch D.H."/>
            <person name="Fulton L.A."/>
            <person name="Fulton R.E."/>
            <person name="Griffiths-Jones S."/>
            <person name="Harris T.W."/>
            <person name="Hillier L.W."/>
            <person name="Kamath R."/>
            <person name="Kuwabara P.E."/>
            <person name="Mardis E.R."/>
            <person name="Marra M.A."/>
            <person name="Miner T.L."/>
            <person name="Minx P."/>
            <person name="Mullikin J.C."/>
            <person name="Plumb R.W."/>
            <person name="Rogers J."/>
            <person name="Schein J.E."/>
            <person name="Sohrmann M."/>
            <person name="Spieth J."/>
            <person name="Stajich J.E."/>
            <person name="Wei C."/>
            <person name="Willey D."/>
            <person name="Wilson R.K."/>
            <person name="Durbin R."/>
            <person name="Waterston R.H."/>
        </authorList>
    </citation>
    <scope>NUCLEOTIDE SEQUENCE [LARGE SCALE GENOMIC DNA]</scope>
    <source>
        <strain evidence="2 3">AF16</strain>
    </source>
</reference>
<name>B6IKU4_CAEBR</name>
<evidence type="ECO:0000313" key="3">
    <source>
        <dbReference type="Proteomes" id="UP000008549"/>
    </source>
</evidence>
<keyword evidence="3" id="KW-1185">Reference proteome</keyword>
<organism evidence="2 3">
    <name type="scientific">Caenorhabditis briggsae</name>
    <dbReference type="NCBI Taxonomy" id="6238"/>
    <lineage>
        <taxon>Eukaryota</taxon>
        <taxon>Metazoa</taxon>
        <taxon>Ecdysozoa</taxon>
        <taxon>Nematoda</taxon>
        <taxon>Chromadorea</taxon>
        <taxon>Rhabditida</taxon>
        <taxon>Rhabditina</taxon>
        <taxon>Rhabditomorpha</taxon>
        <taxon>Rhabditoidea</taxon>
        <taxon>Rhabditidae</taxon>
        <taxon>Peloderinae</taxon>
        <taxon>Caenorhabditis</taxon>
    </lineage>
</organism>
<feature type="transmembrane region" description="Helical" evidence="1">
    <location>
        <begin position="26"/>
        <end position="48"/>
    </location>
</feature>
<dbReference type="KEGG" id="cbr:CBG_25994"/>
<proteinExistence type="predicted"/>
<gene>
    <name evidence="2" type="ORF">CBG25994</name>
    <name evidence="2" type="ORF">CBG_25994</name>
</gene>
<reference evidence="2 3" key="2">
    <citation type="journal article" date="2011" name="PLoS Genet.">
        <title>Caenorhabditis briggsae recombinant inbred line genotypes reveal inter-strain incompatibility and the evolution of recombination.</title>
        <authorList>
            <person name="Ross J.A."/>
            <person name="Koboldt D.C."/>
            <person name="Staisch J.E."/>
            <person name="Chamberlin H.M."/>
            <person name="Gupta B.P."/>
            <person name="Miller R.D."/>
            <person name="Baird S.E."/>
            <person name="Haag E.S."/>
        </authorList>
    </citation>
    <scope>NUCLEOTIDE SEQUENCE [LARGE SCALE GENOMIC DNA]</scope>
    <source>
        <strain evidence="2 3">AF16</strain>
    </source>
</reference>
<keyword evidence="1" id="KW-0472">Membrane</keyword>
<evidence type="ECO:0000313" key="2">
    <source>
        <dbReference type="EMBL" id="CAS00524.1"/>
    </source>
</evidence>
<dbReference type="AlphaFoldDB" id="B6IKU4"/>